<sequence length="415" mass="44296">KEGQSVRSGPFLRVPAEPERGLVLTAPSAPGYPRRPEDEAYDEDGHPLQDFYDSDPPGAGSPASALRDAYALYYPAETRYPRAAPAPAGTATAGGAGGWPTELVVFLRSPQASLLSGWYQRARQSQQRDGLCGQEGGVGPRGLRPRPTPRLPFLGGSRNAPFPAGSRGSITKKFCASSVPPEGAGGGGGGLSASRSAEAQACAAGIRGQPPGDRVSDPGRSLCLPVRDVAQGILNKAYRKVLDPLSARKYLQTLVAKGLGGNLGGGAEDDSEPLSKRHSDGIFTDSYSRYRKQMAVKKYLAAVLGKRPEDINNDHLLLYIMMPCSREIWRLSAQKEILLIKTTAQSKLCFSPEFTPLPGVNVGKGDVQRRETWVEISLLCTSRKLSVPRLGQLDQSEGNAGILEEVEHKAVRGGP</sequence>
<dbReference type="GO" id="GO:0007189">
    <property type="term" value="P:adenylate cyclase-activating G protein-coupled receptor signaling pathway"/>
    <property type="evidence" value="ECO:0007669"/>
    <property type="project" value="UniProtKB-ARBA"/>
</dbReference>
<comment type="similarity">
    <text evidence="2">Belongs to the glucagon family.</text>
</comment>
<proteinExistence type="inferred from homology"/>
<dbReference type="GO" id="GO:0005576">
    <property type="term" value="C:extracellular region"/>
    <property type="evidence" value="ECO:0007669"/>
    <property type="project" value="UniProtKB-SubCell"/>
</dbReference>
<dbReference type="InterPro" id="IPR000532">
    <property type="entry name" value="Glucagon_GIP_secretin_VIP"/>
</dbReference>
<feature type="compositionally biased region" description="Basic and acidic residues" evidence="6">
    <location>
        <begin position="34"/>
        <end position="47"/>
    </location>
</feature>
<feature type="domain" description="Glucagon / GIP / secretin / VIP family" evidence="7">
    <location>
        <begin position="278"/>
        <end position="300"/>
    </location>
</feature>
<evidence type="ECO:0000313" key="9">
    <source>
        <dbReference type="Proteomes" id="UP000694429"/>
    </source>
</evidence>
<evidence type="ECO:0000256" key="3">
    <source>
        <dbReference type="ARBA" id="ARBA00014902"/>
    </source>
</evidence>
<evidence type="ECO:0000256" key="6">
    <source>
        <dbReference type="SAM" id="MobiDB-lite"/>
    </source>
</evidence>
<feature type="region of interest" description="Disordered" evidence="6">
    <location>
        <begin position="173"/>
        <end position="193"/>
    </location>
</feature>
<protein>
    <recommendedName>
        <fullName evidence="3">Pituitary adenylate cyclase-activating polypeptide</fullName>
    </recommendedName>
</protein>
<evidence type="ECO:0000256" key="1">
    <source>
        <dbReference type="ARBA" id="ARBA00004613"/>
    </source>
</evidence>
<dbReference type="PROSITE" id="PS00260">
    <property type="entry name" value="GLUCAGON"/>
    <property type="match status" value="1"/>
</dbReference>
<dbReference type="GO" id="GO:0032880">
    <property type="term" value="P:regulation of protein localization"/>
    <property type="evidence" value="ECO:0007669"/>
    <property type="project" value="UniProtKB-ARBA"/>
</dbReference>
<dbReference type="GO" id="GO:0016521">
    <property type="term" value="F:pituitary adenylate cyclase activating polypeptide activity"/>
    <property type="evidence" value="ECO:0007669"/>
    <property type="project" value="UniProtKB-ARBA"/>
</dbReference>
<dbReference type="AlphaFoldDB" id="A0A8C0NFS5"/>
<keyword evidence="4" id="KW-0964">Secreted</keyword>
<organism evidence="8 9">
    <name type="scientific">Canis lupus familiaris</name>
    <name type="common">Dog</name>
    <name type="synonym">Canis familiaris</name>
    <dbReference type="NCBI Taxonomy" id="9615"/>
    <lineage>
        <taxon>Eukaryota</taxon>
        <taxon>Metazoa</taxon>
        <taxon>Chordata</taxon>
        <taxon>Craniata</taxon>
        <taxon>Vertebrata</taxon>
        <taxon>Euteleostomi</taxon>
        <taxon>Mammalia</taxon>
        <taxon>Eutheria</taxon>
        <taxon>Laurasiatheria</taxon>
        <taxon>Carnivora</taxon>
        <taxon>Caniformia</taxon>
        <taxon>Canidae</taxon>
        <taxon>Canis</taxon>
    </lineage>
</organism>
<evidence type="ECO:0000313" key="8">
    <source>
        <dbReference type="Ensembl" id="ENSCAFP00030024062.1"/>
    </source>
</evidence>
<dbReference type="Pfam" id="PF00123">
    <property type="entry name" value="Hormone_2"/>
    <property type="match status" value="2"/>
</dbReference>
<comment type="subcellular location">
    <subcellularLocation>
        <location evidence="1">Secreted</location>
    </subcellularLocation>
</comment>
<reference evidence="8" key="2">
    <citation type="submission" date="2025-08" db="UniProtKB">
        <authorList>
            <consortium name="Ensembl"/>
        </authorList>
    </citation>
    <scope>IDENTIFICATION</scope>
</reference>
<feature type="region of interest" description="Disordered" evidence="6">
    <location>
        <begin position="1"/>
        <end position="63"/>
    </location>
</feature>
<dbReference type="PANTHER" id="PTHR11213">
    <property type="entry name" value="GLUCAGON-FAMILY NEUROPEPTIDE"/>
    <property type="match status" value="1"/>
</dbReference>
<comment type="function">
    <text evidence="5">PACAP is a neuropeptide involved in diverse array of physiological processes through activating the PACAP subfamily of class B1 G protein-coupled receptors: VIP receptor 1 (VIPR1), VIP receptor 2 (VIPR2), and PACAP type I receptor (ADCYAP1R1). Exerts neuroprotective and general cytoprotective effects due to anti-apoptotic, anti-inflammatory, and antioxidant actions. Promotes neuron projection development through the RAPGEF2/Rap1/B-Raf/ERK pathway. In chromaffin cells, induces long-lasting increase of intracellular calcium concentrations and neuroendocrine secretion. Involved in the control of glucose homeostasis, induces insulin secretion by pancreatic beta cells. PACAP exists in two bioactive forms from proteolysis of the same precursor protein, PACAP27 and PACAP38, which differ by eleven amino acid residues in the C-terminus.</text>
</comment>
<dbReference type="Proteomes" id="UP000694429">
    <property type="component" value="Chromosome 7"/>
</dbReference>
<dbReference type="GO" id="GO:0005184">
    <property type="term" value="F:neuropeptide hormone activity"/>
    <property type="evidence" value="ECO:0007669"/>
    <property type="project" value="InterPro"/>
</dbReference>
<dbReference type="Ensembl" id="ENSCAFT00030027574.1">
    <property type="protein sequence ID" value="ENSCAFP00030024062.1"/>
    <property type="gene ID" value="ENSCAFG00030014876.1"/>
</dbReference>
<reference evidence="8" key="1">
    <citation type="submission" date="2019-03" db="EMBL/GenBank/DDBJ databases">
        <authorList>
            <person name="Warren W.C."/>
            <person name="Johnson G.S."/>
        </authorList>
    </citation>
    <scope>NUCLEOTIDE SEQUENCE [LARGE SCALE GENOMIC DNA]</scope>
    <source>
        <strain evidence="8">Basenji</strain>
    </source>
</reference>
<feature type="region of interest" description="Disordered" evidence="6">
    <location>
        <begin position="125"/>
        <end position="146"/>
    </location>
</feature>
<evidence type="ECO:0000256" key="2">
    <source>
        <dbReference type="ARBA" id="ARBA00008369"/>
    </source>
</evidence>
<evidence type="ECO:0000256" key="5">
    <source>
        <dbReference type="ARBA" id="ARBA00049945"/>
    </source>
</evidence>
<dbReference type="PANTHER" id="PTHR11213:SF1">
    <property type="entry name" value="PITUITARY ADENYLATE CYCLASE-ACTIVATING POLYPEPTIDE"/>
    <property type="match status" value="1"/>
</dbReference>
<accession>A0A8C0NFS5</accession>
<dbReference type="InterPro" id="IPR046963">
    <property type="entry name" value="VIP/GHRH-like"/>
</dbReference>
<name>A0A8C0NFS5_CANLF</name>
<evidence type="ECO:0000256" key="4">
    <source>
        <dbReference type="ARBA" id="ARBA00022525"/>
    </source>
</evidence>
<evidence type="ECO:0000259" key="7">
    <source>
        <dbReference type="PROSITE" id="PS00260"/>
    </source>
</evidence>
<dbReference type="SMART" id="SM00070">
    <property type="entry name" value="GLUCA"/>
    <property type="match status" value="2"/>
</dbReference>